<sequence length="330" mass="37076">MTSSPIFLNGNPHFFLLFYNLLVVTLGLKSIQLRVNYNKTALVAANSPTITIAPINRKTPGPASAPKKPTFSVVVRDVPQDISAEEIAALYPPLSIVKAWRIVSRKSNRFTSFIRVLSTDKLTVDYMLINGIVLYGRTFECKTSHPPTPTPLQCPRCFQFGHGQAECTNKAICPKCPESHPPNRCPAKEPSCSSCNGPHPAWSRACPSFKQILVTDETPVLPVKIIDPPTAIAEPTDSDSDLENRHHHHYHQELDHLHDQDSVRPLPHAAVENSNHPRKHFQIGFQRRDQSVPLRTQNHFHLLSTSEVAPKPPPPFSTVTHRWLRYKWDA</sequence>
<accession>A0A8J6LN02</accession>
<organism evidence="1 2">
    <name type="scientific">Tenebrio molitor</name>
    <name type="common">Yellow mealworm beetle</name>
    <dbReference type="NCBI Taxonomy" id="7067"/>
    <lineage>
        <taxon>Eukaryota</taxon>
        <taxon>Metazoa</taxon>
        <taxon>Ecdysozoa</taxon>
        <taxon>Arthropoda</taxon>
        <taxon>Hexapoda</taxon>
        <taxon>Insecta</taxon>
        <taxon>Pterygota</taxon>
        <taxon>Neoptera</taxon>
        <taxon>Endopterygota</taxon>
        <taxon>Coleoptera</taxon>
        <taxon>Polyphaga</taxon>
        <taxon>Cucujiformia</taxon>
        <taxon>Tenebrionidae</taxon>
        <taxon>Tenebrio</taxon>
    </lineage>
</organism>
<dbReference type="EMBL" id="JABDTM020016989">
    <property type="protein sequence ID" value="KAH0818646.1"/>
    <property type="molecule type" value="Genomic_DNA"/>
</dbReference>
<name>A0A8J6LN02_TENMO</name>
<evidence type="ECO:0000313" key="2">
    <source>
        <dbReference type="Proteomes" id="UP000719412"/>
    </source>
</evidence>
<dbReference type="InterPro" id="IPR035979">
    <property type="entry name" value="RBD_domain_sf"/>
</dbReference>
<dbReference type="AlphaFoldDB" id="A0A8J6LN02"/>
<reference evidence="1" key="1">
    <citation type="journal article" date="2020" name="J Insects Food Feed">
        <title>The yellow mealworm (Tenebrio molitor) genome: a resource for the emerging insects as food and feed industry.</title>
        <authorList>
            <person name="Eriksson T."/>
            <person name="Andere A."/>
            <person name="Kelstrup H."/>
            <person name="Emery V."/>
            <person name="Picard C."/>
        </authorList>
    </citation>
    <scope>NUCLEOTIDE SEQUENCE</scope>
    <source>
        <strain evidence="1">Stoneville</strain>
        <tissue evidence="1">Whole head</tissue>
    </source>
</reference>
<dbReference type="GO" id="GO:0003676">
    <property type="term" value="F:nucleic acid binding"/>
    <property type="evidence" value="ECO:0007669"/>
    <property type="project" value="InterPro"/>
</dbReference>
<proteinExistence type="predicted"/>
<evidence type="ECO:0000313" key="1">
    <source>
        <dbReference type="EMBL" id="KAH0818646.1"/>
    </source>
</evidence>
<protein>
    <submittedName>
        <fullName evidence="1">Uncharacterized protein</fullName>
    </submittedName>
</protein>
<dbReference type="Proteomes" id="UP000719412">
    <property type="component" value="Unassembled WGS sequence"/>
</dbReference>
<gene>
    <name evidence="1" type="ORF">GEV33_004145</name>
</gene>
<dbReference type="SUPFAM" id="SSF54928">
    <property type="entry name" value="RNA-binding domain, RBD"/>
    <property type="match status" value="1"/>
</dbReference>
<reference evidence="1" key="2">
    <citation type="submission" date="2021-08" db="EMBL/GenBank/DDBJ databases">
        <authorList>
            <person name="Eriksson T."/>
        </authorList>
    </citation>
    <scope>NUCLEOTIDE SEQUENCE</scope>
    <source>
        <strain evidence="1">Stoneville</strain>
        <tissue evidence="1">Whole head</tissue>
    </source>
</reference>
<comment type="caution">
    <text evidence="1">The sequence shown here is derived from an EMBL/GenBank/DDBJ whole genome shotgun (WGS) entry which is preliminary data.</text>
</comment>
<keyword evidence="2" id="KW-1185">Reference proteome</keyword>